<name>A0A916XCM4_9SPHI</name>
<dbReference type="InterPro" id="IPR017853">
    <property type="entry name" value="GH"/>
</dbReference>
<dbReference type="Gene3D" id="2.60.120.430">
    <property type="entry name" value="Galactose-binding lectin"/>
    <property type="match status" value="1"/>
</dbReference>
<dbReference type="InterPro" id="IPR006103">
    <property type="entry name" value="Glyco_hydro_2_cat"/>
</dbReference>
<dbReference type="SUPFAM" id="SSF49303">
    <property type="entry name" value="beta-Galactosidase/glucuronidase domain"/>
    <property type="match status" value="1"/>
</dbReference>
<keyword evidence="3" id="KW-0326">Glycosidase</keyword>
<feature type="domain" description="Malectin" evidence="7">
    <location>
        <begin position="681"/>
        <end position="842"/>
    </location>
</feature>
<evidence type="ECO:0000256" key="3">
    <source>
        <dbReference type="ARBA" id="ARBA00023295"/>
    </source>
</evidence>
<dbReference type="PRINTS" id="PR00132">
    <property type="entry name" value="GLHYDRLASE2"/>
</dbReference>
<dbReference type="Pfam" id="PF00703">
    <property type="entry name" value="Glyco_hydro_2"/>
    <property type="match status" value="1"/>
</dbReference>
<dbReference type="GO" id="GO:0004553">
    <property type="term" value="F:hydrolase activity, hydrolyzing O-glycosyl compounds"/>
    <property type="evidence" value="ECO:0007669"/>
    <property type="project" value="InterPro"/>
</dbReference>
<feature type="domain" description="DUF4982" evidence="8">
    <location>
        <begin position="604"/>
        <end position="650"/>
    </location>
</feature>
<dbReference type="SUPFAM" id="SSF51445">
    <property type="entry name" value="(Trans)glycosidases"/>
    <property type="match status" value="1"/>
</dbReference>
<sequence length="860" mass="96255">MKDPKNQAMLPNLDAGWQPVTVPHTWNAVDAFDDVPGYYRGAGWYKIVMKTQAAWKGKVLYLQFDGANQETEVFVNGKKAGAHIGGYSRFIVPVTDLMRNEASALQTIAVKVNNRFNKDIAPLSGDFTFFGGLYRKVSLLVLNPVHFNDPDHGSSGLYISTPEVSAAKAALKVSGQLINKSAATKTLVLRNLVKDPQGQVVYSDDFSLGQISAGKRVAFTHQLPTLSNPVLWSPEQPALYTVISSIVDAQTGAVLDKLEHRTGMRWFRFDVNEGFFLNGKPYKLMGASRHQDYKGLGNAVPAALQVEDLRKIKAMGANFLRVAHYPQDQAVLDACDELGLLASLETPLVSEITESKAFTNNALRMQMEMIKQHYNHPSIIMWTYMNEILLKMQFKDAESRKKIYVENVRRLALALEKMTRRADPYRYTMIPNHHSIKTYKEAGLTDIPMVVGWNVYHGWYGGDLANFPEALDKLHAEVPGKPFMITEYGADADPRIHAYKPERFDKSVEYATRFHQTYLKAILSKPFVAGAQVWNFADFASEDREETMPHINNKGIMTIDRQAKNTYFLYCAFLSKTPYLKIGAAAQDRRSGSAMQGQDVVTQPVEVFGNVGDAELFLDGKSMGKKNFKDHIAVWNVPFQHGKNALKVVASGAARLEDQASINFNLIPADLSSKKLPFKALAISLGDPRYFEDETGNKIWLPDQAYRKGSWGYIGGVPYKKETGHQPFGSDKNIVGTALDPVFQTQRLGLEGYKLDVPNGKYEVTMYFAELMGAEMTTVLPYNLLPSYKKSAKEDRVFSVYLHGHLIANRLDLPKQFGLALAVQKKAKVIIKDNKGIYLQFKAIEGRPVLNALEVKRLAF</sequence>
<evidence type="ECO:0000313" key="10">
    <source>
        <dbReference type="Proteomes" id="UP000651668"/>
    </source>
</evidence>
<dbReference type="Gene3D" id="3.20.20.80">
    <property type="entry name" value="Glycosidases"/>
    <property type="match status" value="1"/>
</dbReference>
<dbReference type="InterPro" id="IPR006104">
    <property type="entry name" value="Glyco_hydro_2_N"/>
</dbReference>
<dbReference type="InterPro" id="IPR021720">
    <property type="entry name" value="Malectin_dom"/>
</dbReference>
<dbReference type="Gene3D" id="2.60.120.260">
    <property type="entry name" value="Galactose-binding domain-like"/>
    <property type="match status" value="1"/>
</dbReference>
<dbReference type="EMBL" id="BMIL01000005">
    <property type="protein sequence ID" value="GGC64111.1"/>
    <property type="molecule type" value="Genomic_DNA"/>
</dbReference>
<dbReference type="Pfam" id="PF11721">
    <property type="entry name" value="Malectin"/>
    <property type="match status" value="1"/>
</dbReference>
<evidence type="ECO:0000256" key="2">
    <source>
        <dbReference type="ARBA" id="ARBA00022801"/>
    </source>
</evidence>
<evidence type="ECO:0000259" key="8">
    <source>
        <dbReference type="Pfam" id="PF16355"/>
    </source>
</evidence>
<keyword evidence="2" id="KW-0378">Hydrolase</keyword>
<reference evidence="9" key="2">
    <citation type="submission" date="2020-09" db="EMBL/GenBank/DDBJ databases">
        <authorList>
            <person name="Sun Q."/>
            <person name="Zhou Y."/>
        </authorList>
    </citation>
    <scope>NUCLEOTIDE SEQUENCE</scope>
    <source>
        <strain evidence="9">CGMCC 1.15343</strain>
    </source>
</reference>
<dbReference type="Gene3D" id="2.60.40.10">
    <property type="entry name" value="Immunoglobulins"/>
    <property type="match status" value="2"/>
</dbReference>
<dbReference type="Pfam" id="PF16355">
    <property type="entry name" value="DUF4982"/>
    <property type="match status" value="1"/>
</dbReference>
<dbReference type="GO" id="GO:0005975">
    <property type="term" value="P:carbohydrate metabolic process"/>
    <property type="evidence" value="ECO:0007669"/>
    <property type="project" value="InterPro"/>
</dbReference>
<dbReference type="InterPro" id="IPR032311">
    <property type="entry name" value="DUF4982"/>
</dbReference>
<dbReference type="PANTHER" id="PTHR42732">
    <property type="entry name" value="BETA-GALACTOSIDASE"/>
    <property type="match status" value="1"/>
</dbReference>
<accession>A0A916XCM4</accession>
<evidence type="ECO:0000259" key="7">
    <source>
        <dbReference type="Pfam" id="PF11721"/>
    </source>
</evidence>
<dbReference type="InterPro" id="IPR051913">
    <property type="entry name" value="GH2_Domain-Containing"/>
</dbReference>
<dbReference type="Proteomes" id="UP000651668">
    <property type="component" value="Unassembled WGS sequence"/>
</dbReference>
<proteinExistence type="inferred from homology"/>
<protein>
    <submittedName>
        <fullName evidence="9">Beta-galactosidase</fullName>
    </submittedName>
</protein>
<dbReference type="SUPFAM" id="SSF49785">
    <property type="entry name" value="Galactose-binding domain-like"/>
    <property type="match status" value="1"/>
</dbReference>
<evidence type="ECO:0000259" key="4">
    <source>
        <dbReference type="Pfam" id="PF00703"/>
    </source>
</evidence>
<feature type="domain" description="Glycoside hydrolase family 2 catalytic" evidence="5">
    <location>
        <begin position="273"/>
        <end position="570"/>
    </location>
</feature>
<dbReference type="InterPro" id="IPR013783">
    <property type="entry name" value="Ig-like_fold"/>
</dbReference>
<feature type="domain" description="Glycosyl hydrolases family 2 sugar binding" evidence="6">
    <location>
        <begin position="38"/>
        <end position="141"/>
    </location>
</feature>
<dbReference type="AlphaFoldDB" id="A0A916XCM4"/>
<reference evidence="9" key="1">
    <citation type="journal article" date="2014" name="Int. J. Syst. Evol. Microbiol.">
        <title>Complete genome sequence of Corynebacterium casei LMG S-19264T (=DSM 44701T), isolated from a smear-ripened cheese.</title>
        <authorList>
            <consortium name="US DOE Joint Genome Institute (JGI-PGF)"/>
            <person name="Walter F."/>
            <person name="Albersmeier A."/>
            <person name="Kalinowski J."/>
            <person name="Ruckert C."/>
        </authorList>
    </citation>
    <scope>NUCLEOTIDE SEQUENCE</scope>
    <source>
        <strain evidence="9">CGMCC 1.15343</strain>
    </source>
</reference>
<gene>
    <name evidence="9" type="ORF">GCM10011387_17150</name>
</gene>
<dbReference type="InterPro" id="IPR006101">
    <property type="entry name" value="Glyco_hydro_2"/>
</dbReference>
<dbReference type="InterPro" id="IPR006102">
    <property type="entry name" value="Ig-like_GH2"/>
</dbReference>
<comment type="caution">
    <text evidence="9">The sequence shown here is derived from an EMBL/GenBank/DDBJ whole genome shotgun (WGS) entry which is preliminary data.</text>
</comment>
<evidence type="ECO:0000259" key="6">
    <source>
        <dbReference type="Pfam" id="PF02837"/>
    </source>
</evidence>
<dbReference type="InterPro" id="IPR036156">
    <property type="entry name" value="Beta-gal/glucu_dom_sf"/>
</dbReference>
<dbReference type="PANTHER" id="PTHR42732:SF1">
    <property type="entry name" value="BETA-MANNOSIDASE"/>
    <property type="match status" value="1"/>
</dbReference>
<dbReference type="InterPro" id="IPR008979">
    <property type="entry name" value="Galactose-bd-like_sf"/>
</dbReference>
<organism evidence="9 10">
    <name type="scientific">Pedobacter quisquiliarum</name>
    <dbReference type="NCBI Taxonomy" id="1834438"/>
    <lineage>
        <taxon>Bacteria</taxon>
        <taxon>Pseudomonadati</taxon>
        <taxon>Bacteroidota</taxon>
        <taxon>Sphingobacteriia</taxon>
        <taxon>Sphingobacteriales</taxon>
        <taxon>Sphingobacteriaceae</taxon>
        <taxon>Pedobacter</taxon>
    </lineage>
</organism>
<dbReference type="Pfam" id="PF02836">
    <property type="entry name" value="Glyco_hydro_2_C"/>
    <property type="match status" value="1"/>
</dbReference>
<feature type="domain" description="Glycoside hydrolase family 2 immunoglobulin-like beta-sandwich" evidence="4">
    <location>
        <begin position="161"/>
        <end position="265"/>
    </location>
</feature>
<evidence type="ECO:0000313" key="9">
    <source>
        <dbReference type="EMBL" id="GGC64111.1"/>
    </source>
</evidence>
<evidence type="ECO:0000259" key="5">
    <source>
        <dbReference type="Pfam" id="PF02836"/>
    </source>
</evidence>
<dbReference type="Pfam" id="PF02837">
    <property type="entry name" value="Glyco_hydro_2_N"/>
    <property type="match status" value="1"/>
</dbReference>
<keyword evidence="10" id="KW-1185">Reference proteome</keyword>
<evidence type="ECO:0000256" key="1">
    <source>
        <dbReference type="ARBA" id="ARBA00007401"/>
    </source>
</evidence>
<comment type="similarity">
    <text evidence="1">Belongs to the glycosyl hydrolase 2 family.</text>
</comment>